<accession>A0A6M3LYK9</accession>
<gene>
    <name evidence="1" type="ORF">MM171A00774_0009</name>
</gene>
<organism evidence="1">
    <name type="scientific">viral metagenome</name>
    <dbReference type="NCBI Taxonomy" id="1070528"/>
    <lineage>
        <taxon>unclassified sequences</taxon>
        <taxon>metagenomes</taxon>
        <taxon>organismal metagenomes</taxon>
    </lineage>
</organism>
<reference evidence="1" key="1">
    <citation type="submission" date="2020-03" db="EMBL/GenBank/DDBJ databases">
        <title>The deep terrestrial virosphere.</title>
        <authorList>
            <person name="Holmfeldt K."/>
            <person name="Nilsson E."/>
            <person name="Simone D."/>
            <person name="Lopez-Fernandez M."/>
            <person name="Wu X."/>
            <person name="de Brujin I."/>
            <person name="Lundin D."/>
            <person name="Andersson A."/>
            <person name="Bertilsson S."/>
            <person name="Dopson M."/>
        </authorList>
    </citation>
    <scope>NUCLEOTIDE SEQUENCE</scope>
    <source>
        <strain evidence="1">MM171A00774</strain>
    </source>
</reference>
<protein>
    <submittedName>
        <fullName evidence="1">Uncharacterized protein</fullName>
    </submittedName>
</protein>
<evidence type="ECO:0000313" key="1">
    <source>
        <dbReference type="EMBL" id="QJA99923.1"/>
    </source>
</evidence>
<sequence length="145" mass="15380">MDQLYSEMYEVPFGYEEEDLIPLHLAGFNFTVTDAATGNPVPGALCAIHAGPDGTGDADTVLTDNQGKAGIDAKWFAPKSWSVSKEDYLTKLSNQMASTINVALESTAVPPNGEPPTPPPAPEFPWILPASLLLGIIMFATGTKS</sequence>
<name>A0A6M3LYK9_9ZZZZ</name>
<proteinExistence type="predicted"/>
<dbReference type="AlphaFoldDB" id="A0A6M3LYK9"/>
<dbReference type="EMBL" id="MT143674">
    <property type="protein sequence ID" value="QJA99923.1"/>
    <property type="molecule type" value="Genomic_DNA"/>
</dbReference>